<organism evidence="1">
    <name type="scientific">uncultured Rubrobacteraceae bacterium</name>
    <dbReference type="NCBI Taxonomy" id="349277"/>
    <lineage>
        <taxon>Bacteria</taxon>
        <taxon>Bacillati</taxon>
        <taxon>Actinomycetota</taxon>
        <taxon>Rubrobacteria</taxon>
        <taxon>Rubrobacterales</taxon>
        <taxon>Rubrobacteraceae</taxon>
        <taxon>environmental samples</taxon>
    </lineage>
</organism>
<gene>
    <name evidence="1" type="ORF">AVDCRST_MAG37-2374</name>
</gene>
<evidence type="ECO:0000313" key="1">
    <source>
        <dbReference type="EMBL" id="CAA9451386.1"/>
    </source>
</evidence>
<protein>
    <submittedName>
        <fullName evidence="1">Uncharacterized protein</fullName>
    </submittedName>
</protein>
<dbReference type="EMBL" id="CADCVD010000116">
    <property type="protein sequence ID" value="CAA9451386.1"/>
    <property type="molecule type" value="Genomic_DNA"/>
</dbReference>
<sequence length="57" mass="6329">MDQSKFTRIATQLMDVIDSQYGDDAELESVMILAAVKRGGTTHLHYPASDDTTFHEA</sequence>
<dbReference type="AlphaFoldDB" id="A0A6J4QUX4"/>
<proteinExistence type="predicted"/>
<feature type="non-terminal residue" evidence="1">
    <location>
        <position position="57"/>
    </location>
</feature>
<accession>A0A6J4QUX4</accession>
<name>A0A6J4QUX4_9ACTN</name>
<reference evidence="1" key="1">
    <citation type="submission" date="2020-02" db="EMBL/GenBank/DDBJ databases">
        <authorList>
            <person name="Meier V. D."/>
        </authorList>
    </citation>
    <scope>NUCLEOTIDE SEQUENCE</scope>
    <source>
        <strain evidence="1">AVDCRST_MAG37</strain>
    </source>
</reference>